<gene>
    <name evidence="2" type="ORF">ColLi_11715</name>
</gene>
<protein>
    <recommendedName>
        <fullName evidence="1">DUF7025 domain-containing protein</fullName>
    </recommendedName>
</protein>
<evidence type="ECO:0000313" key="3">
    <source>
        <dbReference type="Proteomes" id="UP001055172"/>
    </source>
</evidence>
<dbReference type="Pfam" id="PF22942">
    <property type="entry name" value="DUF7025"/>
    <property type="match status" value="1"/>
</dbReference>
<comment type="caution">
    <text evidence="2">The sequence shown here is derived from an EMBL/GenBank/DDBJ whole genome shotgun (WGS) entry which is preliminary data.</text>
</comment>
<keyword evidence="3" id="KW-1185">Reference proteome</keyword>
<proteinExistence type="predicted"/>
<dbReference type="PANTHER" id="PTHR46411">
    <property type="entry name" value="FAMILY ATPASE, PUTATIVE-RELATED"/>
    <property type="match status" value="1"/>
</dbReference>
<evidence type="ECO:0000259" key="1">
    <source>
        <dbReference type="Pfam" id="PF22942"/>
    </source>
</evidence>
<sequence length="294" mass="33670">MFTEIDVSDISKYDEDFSVIEHLADAIRGEEDVGIDQQDEEAIVQDLYEGPRKCQCCINWMTECPNDVDLAELNKVDDEDEVGNLLVIRRRVNPSQSGTVVSIHSVEIRHAATRKVLIDVFRPLDGIVHNIKYLTFLAPFHPFFWRWERFEEVVVEEQDATVKKVLVMLRGIVKRELAGAFAVSKELVAHGVITFNYLWTLFAPGELIYTKSGRQDRFYQLSSCFLQHDENAIDLNLAYITWSGVNQNFGTVYDEISIDRFRGTCLISSLPTFPAKYLSDFAAMQALIQPWSCE</sequence>
<dbReference type="PANTHER" id="PTHR46411:SF3">
    <property type="entry name" value="AAA+ ATPASE DOMAIN-CONTAINING PROTEIN"/>
    <property type="match status" value="1"/>
</dbReference>
<reference evidence="2 3" key="1">
    <citation type="submission" date="2021-07" db="EMBL/GenBank/DDBJ databases">
        <title>Genome data of Colletotrichum spaethianum.</title>
        <authorList>
            <person name="Utami Y.D."/>
            <person name="Hiruma K."/>
        </authorList>
    </citation>
    <scope>NUCLEOTIDE SEQUENCE [LARGE SCALE GENOMIC DNA]</scope>
    <source>
        <strain evidence="2 3">MAFF 242679</strain>
    </source>
</reference>
<organism evidence="2 3">
    <name type="scientific">Colletotrichum liriopes</name>
    <dbReference type="NCBI Taxonomy" id="708192"/>
    <lineage>
        <taxon>Eukaryota</taxon>
        <taxon>Fungi</taxon>
        <taxon>Dikarya</taxon>
        <taxon>Ascomycota</taxon>
        <taxon>Pezizomycotina</taxon>
        <taxon>Sordariomycetes</taxon>
        <taxon>Hypocreomycetidae</taxon>
        <taxon>Glomerellales</taxon>
        <taxon>Glomerellaceae</taxon>
        <taxon>Colletotrichum</taxon>
        <taxon>Colletotrichum spaethianum species complex</taxon>
    </lineage>
</organism>
<name>A0AA37GYX8_9PEZI</name>
<feature type="domain" description="DUF7025" evidence="1">
    <location>
        <begin position="185"/>
        <end position="278"/>
    </location>
</feature>
<evidence type="ECO:0000313" key="2">
    <source>
        <dbReference type="EMBL" id="GJC88877.1"/>
    </source>
</evidence>
<dbReference type="InterPro" id="IPR054289">
    <property type="entry name" value="DUF7025"/>
</dbReference>
<dbReference type="Proteomes" id="UP001055172">
    <property type="component" value="Unassembled WGS sequence"/>
</dbReference>
<accession>A0AA37GYX8</accession>
<dbReference type="EMBL" id="BPPX01000036">
    <property type="protein sequence ID" value="GJC88877.1"/>
    <property type="molecule type" value="Genomic_DNA"/>
</dbReference>
<dbReference type="AlphaFoldDB" id="A0AA37GYX8"/>